<dbReference type="SUPFAM" id="SSF81301">
    <property type="entry name" value="Nucleotidyltransferase"/>
    <property type="match status" value="1"/>
</dbReference>
<evidence type="ECO:0000259" key="2">
    <source>
        <dbReference type="SMART" id="SM00954"/>
    </source>
</evidence>
<sequence length="516" mass="60876">MSVKEWLEELERDRSNLESFGVKLCDKIKDLYKENNIKIIVTYRIKGKDSLSEKIKRHNVDNEHNNGLSIYDLFNDIIGIRIICMKIKDESKVYSILKDFKAESEIHNIIFNDNINSQPTNQKNGHAIFKIDGYLTEDSDKRIPFELQIKSLANLFWGEMEHLLFYKNSKVLISSKYYEKEINSIYEELKNIDNKLTYMEEAMMSESDEDLLQEKIEVFKRYAYLHLKETLKVEFGNYLNNKYIFNAVGDYIFRTNVTIIVNENRVAKEANEILRKVLYVLLDSKRNELDLSKYIFNSITDVKLDSEIRDLLTEIISERENGWWIYIVLCGVFSYYQGNVDLTESDEYDKVNEHIDECIKNLCNTIHKEINLFTKLLEKDSEKFNRNEIKELTSELVKRFLQTCKVNKNLKFTEKKYAQHYNEYGTRLIRELDAKNLGIIEHLYNNDAFIKSITSILINTDDMDNKISSHVKSLDNVVYETLDIHLEDIDNYLKANNDITVRTFFKLLEGGEEDGK</sequence>
<reference evidence="4" key="1">
    <citation type="journal article" date="2019" name="Int. J. Syst. Evol. Microbiol.">
        <title>The Global Catalogue of Microorganisms (GCM) 10K type strain sequencing project: providing services to taxonomists for standard genome sequencing and annotation.</title>
        <authorList>
            <consortium name="The Broad Institute Genomics Platform"/>
            <consortium name="The Broad Institute Genome Sequencing Center for Infectious Disease"/>
            <person name="Wu L."/>
            <person name="Ma J."/>
        </authorList>
    </citation>
    <scope>NUCLEOTIDE SEQUENCE [LARGE SCALE GENOMIC DNA]</scope>
    <source>
        <strain evidence="4">CCUG 49339</strain>
    </source>
</reference>
<dbReference type="Proteomes" id="UP001597214">
    <property type="component" value="Unassembled WGS sequence"/>
</dbReference>
<dbReference type="RefSeq" id="WP_377926064.1">
    <property type="nucleotide sequence ID" value="NZ_JBHUEM010000001.1"/>
</dbReference>
<dbReference type="PANTHER" id="PTHR41773:SF1">
    <property type="entry name" value="RELA_SPOT DOMAIN-CONTAINING PROTEIN"/>
    <property type="match status" value="1"/>
</dbReference>
<protein>
    <recommendedName>
        <fullName evidence="2">RelA/SpoT domain-containing protein</fullName>
    </recommendedName>
</protein>
<organism evidence="3 4">
    <name type="scientific">Bacillus salitolerans</name>
    <dbReference type="NCBI Taxonomy" id="1437434"/>
    <lineage>
        <taxon>Bacteria</taxon>
        <taxon>Bacillati</taxon>
        <taxon>Bacillota</taxon>
        <taxon>Bacilli</taxon>
        <taxon>Bacillales</taxon>
        <taxon>Bacillaceae</taxon>
        <taxon>Bacillus</taxon>
    </lineage>
</organism>
<dbReference type="InterPro" id="IPR007685">
    <property type="entry name" value="RelA_SpoT"/>
</dbReference>
<comment type="caution">
    <text evidence="3">The sequence shown here is derived from an EMBL/GenBank/DDBJ whole genome shotgun (WGS) entry which is preliminary data.</text>
</comment>
<evidence type="ECO:0000256" key="1">
    <source>
        <dbReference type="ARBA" id="ARBA00004976"/>
    </source>
</evidence>
<evidence type="ECO:0000313" key="4">
    <source>
        <dbReference type="Proteomes" id="UP001597214"/>
    </source>
</evidence>
<dbReference type="PANTHER" id="PTHR41773">
    <property type="entry name" value="GTP PYROPHOSPHATASE-RELATED"/>
    <property type="match status" value="1"/>
</dbReference>
<keyword evidence="4" id="KW-1185">Reference proteome</keyword>
<evidence type="ECO:0000313" key="3">
    <source>
        <dbReference type="EMBL" id="MFD1734982.1"/>
    </source>
</evidence>
<dbReference type="Gene3D" id="3.30.460.10">
    <property type="entry name" value="Beta Polymerase, domain 2"/>
    <property type="match status" value="1"/>
</dbReference>
<dbReference type="Pfam" id="PF04607">
    <property type="entry name" value="RelA_SpoT"/>
    <property type="match status" value="1"/>
</dbReference>
<dbReference type="InterPro" id="IPR043519">
    <property type="entry name" value="NT_sf"/>
</dbReference>
<comment type="pathway">
    <text evidence="1">Purine metabolism; ppGpp biosynthesis; ppGpp from GTP: step 1/2.</text>
</comment>
<feature type="domain" description="RelA/SpoT" evidence="2">
    <location>
        <begin position="43"/>
        <end position="172"/>
    </location>
</feature>
<accession>A0ABW4LKI8</accession>
<proteinExistence type="predicted"/>
<dbReference type="SMART" id="SM00954">
    <property type="entry name" value="RelA_SpoT"/>
    <property type="match status" value="1"/>
</dbReference>
<name>A0ABW4LKI8_9BACI</name>
<dbReference type="EMBL" id="JBHUEM010000001">
    <property type="protein sequence ID" value="MFD1734982.1"/>
    <property type="molecule type" value="Genomic_DNA"/>
</dbReference>
<gene>
    <name evidence="3" type="ORF">ACFSCX_00250</name>
</gene>